<evidence type="ECO:0000256" key="5">
    <source>
        <dbReference type="ARBA" id="ARBA00022989"/>
    </source>
</evidence>
<evidence type="ECO:0000256" key="6">
    <source>
        <dbReference type="ARBA" id="ARBA00023136"/>
    </source>
</evidence>
<dbReference type="InParanoid" id="A8P5L3"/>
<evidence type="ECO:0000256" key="3">
    <source>
        <dbReference type="ARBA" id="ARBA00022692"/>
    </source>
</evidence>
<gene>
    <name evidence="9" type="ORF">CC1G_05522</name>
</gene>
<keyword evidence="3" id="KW-0812">Transmembrane</keyword>
<evidence type="ECO:0000256" key="8">
    <source>
        <dbReference type="SAM" id="MobiDB-lite"/>
    </source>
</evidence>
<dbReference type="GO" id="GO:0006950">
    <property type="term" value="P:response to stress"/>
    <property type="evidence" value="ECO:0007669"/>
    <property type="project" value="UniProtKB-ARBA"/>
</dbReference>
<feature type="region of interest" description="Disordered" evidence="8">
    <location>
        <begin position="246"/>
        <end position="267"/>
    </location>
</feature>
<dbReference type="STRING" id="240176.A8P5L3"/>
<sequence length="267" mass="29332">MDQIVAELKKIPPVTRFMTVSTVSLTVPVLMQLLSPYRLLFVPQLVLKHFELWRLYTSYFLGTPSINFIFEMVMLYRSSDQLESGPYAGRSSDYAWQLFLAAGTILLATRPIQSYAFLHPLLACLAYVSANMAPPGSQTSLMGLVTLPVIYQPYIMVLMDLLMAGPRAAAESVAGIIVGHGWWWSMWGGGRLGDEGPLAQYGRAPSWLVSWFGERRRPRTSGGGVRTDTSGAAAALRASGIEVVPPRNLRESSPSGHSWGHGQRLGS</sequence>
<proteinExistence type="inferred from homology"/>
<evidence type="ECO:0000256" key="2">
    <source>
        <dbReference type="ARBA" id="ARBA00008917"/>
    </source>
</evidence>
<keyword evidence="4 7" id="KW-0256">Endoplasmic reticulum</keyword>
<dbReference type="InterPro" id="IPR007599">
    <property type="entry name" value="DER1"/>
</dbReference>
<keyword evidence="5" id="KW-1133">Transmembrane helix</keyword>
<evidence type="ECO:0000256" key="1">
    <source>
        <dbReference type="ARBA" id="ARBA00004477"/>
    </source>
</evidence>
<dbReference type="eggNOG" id="KOG0858">
    <property type="taxonomic scope" value="Eukaryota"/>
</dbReference>
<dbReference type="RefSeq" id="XP_001838969.1">
    <property type="nucleotide sequence ID" value="XM_001838917.2"/>
</dbReference>
<comment type="function">
    <text evidence="7">May be involved in the degradation of misfolded endoplasmic reticulum (ER) luminal proteins.</text>
</comment>
<keyword evidence="6" id="KW-0472">Membrane</keyword>
<evidence type="ECO:0000313" key="10">
    <source>
        <dbReference type="Proteomes" id="UP000001861"/>
    </source>
</evidence>
<dbReference type="Proteomes" id="UP000001861">
    <property type="component" value="Unassembled WGS sequence"/>
</dbReference>
<evidence type="ECO:0000256" key="4">
    <source>
        <dbReference type="ARBA" id="ARBA00022824"/>
    </source>
</evidence>
<reference evidence="9 10" key="1">
    <citation type="journal article" date="2010" name="Proc. Natl. Acad. Sci. U.S.A.">
        <title>Insights into evolution of multicellular fungi from the assembled chromosomes of the mushroom Coprinopsis cinerea (Coprinus cinereus).</title>
        <authorList>
            <person name="Stajich J.E."/>
            <person name="Wilke S.K."/>
            <person name="Ahren D."/>
            <person name="Au C.H."/>
            <person name="Birren B.W."/>
            <person name="Borodovsky M."/>
            <person name="Burns C."/>
            <person name="Canback B."/>
            <person name="Casselton L.A."/>
            <person name="Cheng C.K."/>
            <person name="Deng J."/>
            <person name="Dietrich F.S."/>
            <person name="Fargo D.C."/>
            <person name="Farman M.L."/>
            <person name="Gathman A.C."/>
            <person name="Goldberg J."/>
            <person name="Guigo R."/>
            <person name="Hoegger P.J."/>
            <person name="Hooker J.B."/>
            <person name="Huggins A."/>
            <person name="James T.Y."/>
            <person name="Kamada T."/>
            <person name="Kilaru S."/>
            <person name="Kodira C."/>
            <person name="Kues U."/>
            <person name="Kupfer D."/>
            <person name="Kwan H.S."/>
            <person name="Lomsadze A."/>
            <person name="Li W."/>
            <person name="Lilly W.W."/>
            <person name="Ma L.J."/>
            <person name="Mackey A.J."/>
            <person name="Manning G."/>
            <person name="Martin F."/>
            <person name="Muraguchi H."/>
            <person name="Natvig D.O."/>
            <person name="Palmerini H."/>
            <person name="Ramesh M.A."/>
            <person name="Rehmeyer C.J."/>
            <person name="Roe B.A."/>
            <person name="Shenoy N."/>
            <person name="Stanke M."/>
            <person name="Ter-Hovhannisyan V."/>
            <person name="Tunlid A."/>
            <person name="Velagapudi R."/>
            <person name="Vision T.J."/>
            <person name="Zeng Q."/>
            <person name="Zolan M.E."/>
            <person name="Pukkila P.J."/>
        </authorList>
    </citation>
    <scope>NUCLEOTIDE SEQUENCE [LARGE SCALE GENOMIC DNA]</scope>
    <source>
        <strain evidence="10">Okayama-7 / 130 / ATCC MYA-4618 / FGSC 9003</strain>
    </source>
</reference>
<dbReference type="EMBL" id="AACS02000011">
    <property type="protein sequence ID" value="EAU82900.1"/>
    <property type="molecule type" value="Genomic_DNA"/>
</dbReference>
<dbReference type="SUPFAM" id="SSF144091">
    <property type="entry name" value="Rhomboid-like"/>
    <property type="match status" value="1"/>
</dbReference>
<evidence type="ECO:0000313" key="9">
    <source>
        <dbReference type="EMBL" id="EAU82900.1"/>
    </source>
</evidence>
<dbReference type="PANTHER" id="PTHR11009">
    <property type="entry name" value="DER1-LIKE PROTEIN, DERLIN"/>
    <property type="match status" value="1"/>
</dbReference>
<dbReference type="InterPro" id="IPR035952">
    <property type="entry name" value="Rhomboid-like_sf"/>
</dbReference>
<accession>A8P5L3</accession>
<evidence type="ECO:0000256" key="7">
    <source>
        <dbReference type="RuleBase" id="RU363059"/>
    </source>
</evidence>
<comment type="caution">
    <text evidence="9">The sequence shown here is derived from an EMBL/GenBank/DDBJ whole genome shotgun (WGS) entry which is preliminary data.</text>
</comment>
<keyword evidence="10" id="KW-1185">Reference proteome</keyword>
<dbReference type="VEuPathDB" id="FungiDB:CC1G_05522"/>
<organism evidence="9 10">
    <name type="scientific">Coprinopsis cinerea (strain Okayama-7 / 130 / ATCC MYA-4618 / FGSC 9003)</name>
    <name type="common">Inky cap fungus</name>
    <name type="synonym">Hormographiella aspergillata</name>
    <dbReference type="NCBI Taxonomy" id="240176"/>
    <lineage>
        <taxon>Eukaryota</taxon>
        <taxon>Fungi</taxon>
        <taxon>Dikarya</taxon>
        <taxon>Basidiomycota</taxon>
        <taxon>Agaricomycotina</taxon>
        <taxon>Agaricomycetes</taxon>
        <taxon>Agaricomycetidae</taxon>
        <taxon>Agaricales</taxon>
        <taxon>Agaricineae</taxon>
        <taxon>Psathyrellaceae</taxon>
        <taxon>Coprinopsis</taxon>
    </lineage>
</organism>
<dbReference type="AlphaFoldDB" id="A8P5L3"/>
<name>A8P5L3_COPC7</name>
<dbReference type="GeneID" id="6015565"/>
<dbReference type="OMA" id="LWRCVTS"/>
<protein>
    <recommendedName>
        <fullName evidence="7">Derlin</fullName>
    </recommendedName>
</protein>
<dbReference type="GO" id="GO:0005789">
    <property type="term" value="C:endoplasmic reticulum membrane"/>
    <property type="evidence" value="ECO:0007669"/>
    <property type="project" value="UniProtKB-SubCell"/>
</dbReference>
<dbReference type="KEGG" id="cci:CC1G_05522"/>
<dbReference type="OrthoDB" id="1716531at2759"/>
<comment type="similarity">
    <text evidence="2 7">Belongs to the derlin family.</text>
</comment>
<comment type="subcellular location">
    <subcellularLocation>
        <location evidence="1 7">Endoplasmic reticulum membrane</location>
        <topology evidence="1 7">Multi-pass membrane protein</topology>
    </subcellularLocation>
</comment>
<dbReference type="Pfam" id="PF04511">
    <property type="entry name" value="DER1"/>
    <property type="match status" value="1"/>
</dbReference>